<evidence type="ECO:0000259" key="6">
    <source>
        <dbReference type="Pfam" id="PF08244"/>
    </source>
</evidence>
<dbReference type="InParanoid" id="A0A0N0PDW0"/>
<dbReference type="Pfam" id="PF08244">
    <property type="entry name" value="Glyco_hydro_32C"/>
    <property type="match status" value="1"/>
</dbReference>
<evidence type="ECO:0000313" key="7">
    <source>
        <dbReference type="EMBL" id="KPJ18325.1"/>
    </source>
</evidence>
<dbReference type="SMART" id="SM00640">
    <property type="entry name" value="Glyco_32"/>
    <property type="match status" value="1"/>
</dbReference>
<dbReference type="PANTHER" id="PTHR43101">
    <property type="entry name" value="BETA-FRUCTOSIDASE"/>
    <property type="match status" value="1"/>
</dbReference>
<dbReference type="InterPro" id="IPR001362">
    <property type="entry name" value="Glyco_hydro_32"/>
</dbReference>
<dbReference type="InterPro" id="IPR018053">
    <property type="entry name" value="Glyco_hydro_32_AS"/>
</dbReference>
<comment type="similarity">
    <text evidence="1 4">Belongs to the glycosyl hydrolase 32 family.</text>
</comment>
<dbReference type="PANTHER" id="PTHR43101:SF1">
    <property type="entry name" value="BETA-FRUCTOSIDASE"/>
    <property type="match status" value="1"/>
</dbReference>
<reference evidence="7 8" key="1">
    <citation type="journal article" date="2015" name="Nat. Commun.">
        <title>Outbred genome sequencing and CRISPR/Cas9 gene editing in butterflies.</title>
        <authorList>
            <person name="Li X."/>
            <person name="Fan D."/>
            <person name="Zhang W."/>
            <person name="Liu G."/>
            <person name="Zhang L."/>
            <person name="Zhao L."/>
            <person name="Fang X."/>
            <person name="Chen L."/>
            <person name="Dong Y."/>
            <person name="Chen Y."/>
            <person name="Ding Y."/>
            <person name="Zhao R."/>
            <person name="Feng M."/>
            <person name="Zhu Y."/>
            <person name="Feng Y."/>
            <person name="Jiang X."/>
            <person name="Zhu D."/>
            <person name="Xiang H."/>
            <person name="Feng X."/>
            <person name="Li S."/>
            <person name="Wang J."/>
            <person name="Zhang G."/>
            <person name="Kronforst M.R."/>
            <person name="Wang W."/>
        </authorList>
    </citation>
    <scope>NUCLEOTIDE SEQUENCE [LARGE SCALE GENOMIC DNA]</scope>
    <source>
        <strain evidence="7">Ya'a_city_454_Pm</strain>
        <tissue evidence="7">Whole body</tissue>
    </source>
</reference>
<dbReference type="InterPro" id="IPR013148">
    <property type="entry name" value="Glyco_hydro_32_N"/>
</dbReference>
<dbReference type="InterPro" id="IPR013189">
    <property type="entry name" value="Glyco_hydro_32_C"/>
</dbReference>
<dbReference type="Proteomes" id="UP000053240">
    <property type="component" value="Unassembled WGS sequence"/>
</dbReference>
<dbReference type="AlphaFoldDB" id="A0A0N0PDW0"/>
<protein>
    <recommendedName>
        <fullName evidence="4">Sucrose-6-phosphate hydrolase</fullName>
        <ecNumber evidence="4">3.2.1.26</ecNumber>
    </recommendedName>
</protein>
<evidence type="ECO:0000313" key="8">
    <source>
        <dbReference type="Proteomes" id="UP000053240"/>
    </source>
</evidence>
<dbReference type="Gene3D" id="2.115.10.20">
    <property type="entry name" value="Glycosyl hydrolase domain, family 43"/>
    <property type="match status" value="1"/>
</dbReference>
<dbReference type="Gene3D" id="2.60.120.560">
    <property type="entry name" value="Exo-inulinase, domain 1"/>
    <property type="match status" value="1"/>
</dbReference>
<dbReference type="NCBIfam" id="TIGR01322">
    <property type="entry name" value="scrB_fam"/>
    <property type="match status" value="1"/>
</dbReference>
<dbReference type="InterPro" id="IPR023296">
    <property type="entry name" value="Glyco_hydro_beta-prop_sf"/>
</dbReference>
<dbReference type="SUPFAM" id="SSF49899">
    <property type="entry name" value="Concanavalin A-like lectins/glucanases"/>
    <property type="match status" value="1"/>
</dbReference>
<dbReference type="InterPro" id="IPR006232">
    <property type="entry name" value="Suc6P_hydrolase"/>
</dbReference>
<dbReference type="STRING" id="76193.A0A0N0PDW0"/>
<dbReference type="InterPro" id="IPR013320">
    <property type="entry name" value="ConA-like_dom_sf"/>
</dbReference>
<dbReference type="EC" id="3.2.1.26" evidence="4"/>
<feature type="domain" description="Glycosyl hydrolase family 32 N-terminal" evidence="5">
    <location>
        <begin position="114"/>
        <end position="411"/>
    </location>
</feature>
<accession>A0A0N0PDW0</accession>
<dbReference type="GO" id="GO:0004564">
    <property type="term" value="F:beta-fructofuranosidase activity"/>
    <property type="evidence" value="ECO:0007669"/>
    <property type="project" value="UniProtKB-EC"/>
</dbReference>
<dbReference type="Pfam" id="PF00251">
    <property type="entry name" value="Glyco_hydro_32N"/>
    <property type="match status" value="1"/>
</dbReference>
<evidence type="ECO:0000256" key="1">
    <source>
        <dbReference type="ARBA" id="ARBA00009902"/>
    </source>
</evidence>
<dbReference type="GO" id="GO:0005737">
    <property type="term" value="C:cytoplasm"/>
    <property type="evidence" value="ECO:0007669"/>
    <property type="project" value="InterPro"/>
</dbReference>
<gene>
    <name evidence="7" type="ORF">RR48_04771</name>
</gene>
<proteinExistence type="inferred from homology"/>
<keyword evidence="8" id="KW-1185">Reference proteome</keyword>
<dbReference type="PROSITE" id="PS00609">
    <property type="entry name" value="GLYCOSYL_HYDROL_F32"/>
    <property type="match status" value="1"/>
</dbReference>
<evidence type="ECO:0000259" key="5">
    <source>
        <dbReference type="Pfam" id="PF00251"/>
    </source>
</evidence>
<dbReference type="SUPFAM" id="SSF75005">
    <property type="entry name" value="Arabinanase/levansucrase/invertase"/>
    <property type="match status" value="1"/>
</dbReference>
<sequence length="551" mass="63622">MSERQKRVQLSSLALLRSGTRGKYIEQVLLEDLRFTNSKNHLDVWIRQHRVHGRSPPYTKTITMTLSRNLILICLAASAVAKSLRQDDEAKAELERYIENKIPDINQRWRPHYHVAPPVGWMNDPNGFSYYNGEYHLFYQFYPYDSVWGPMHWGHVTSPDLVHWRQLPTALLPDEEQCFSGSAVQDGDTMVLMYTAHIVSDREPFYNETQYLAYSDDGVNFYKYGGNPVLPSAPNGSPDFRDPKVWRHGDHWYVILGSKTTDLRGRVLLYRSTDLKDWELLTVLAESQGDMGYMWECPDFFELDGKFILLMSPQGLAPQGDRYKNTHQNGYIIGSFNYETFEFVQEVPFQEIDFGHDFYAAQTTEVDGKRYLISWFSMWEVPHPEDVDGWAGMMTIVRELKLVNNKIIMKPVDEMVEIRQGVPIFNVLEFNEEVDFEQAVEINIEANFDEIVEIKLEGRDGGGHVVLSWDPLVGKVAVSRGAEDVRQVEWDPNNETSWRIFLDSSSIELFCGIGDVVFSSRVYPLGGWRLTNLSSQDIEIEAYNLKKSFPV</sequence>
<dbReference type="InterPro" id="IPR051214">
    <property type="entry name" value="GH32_Enzymes"/>
</dbReference>
<feature type="domain" description="Glycosyl hydrolase family 32 C-terminal" evidence="6">
    <location>
        <begin position="440"/>
        <end position="534"/>
    </location>
</feature>
<name>A0A0N0PDW0_PAPMA</name>
<keyword evidence="3 4" id="KW-0326">Glycosidase</keyword>
<organism evidence="7 8">
    <name type="scientific">Papilio machaon</name>
    <name type="common">Old World swallowtail butterfly</name>
    <dbReference type="NCBI Taxonomy" id="76193"/>
    <lineage>
        <taxon>Eukaryota</taxon>
        <taxon>Metazoa</taxon>
        <taxon>Ecdysozoa</taxon>
        <taxon>Arthropoda</taxon>
        <taxon>Hexapoda</taxon>
        <taxon>Insecta</taxon>
        <taxon>Pterygota</taxon>
        <taxon>Neoptera</taxon>
        <taxon>Endopterygota</taxon>
        <taxon>Lepidoptera</taxon>
        <taxon>Glossata</taxon>
        <taxon>Ditrysia</taxon>
        <taxon>Papilionoidea</taxon>
        <taxon>Papilionidae</taxon>
        <taxon>Papilioninae</taxon>
        <taxon>Papilio</taxon>
    </lineage>
</organism>
<dbReference type="GO" id="GO:0005975">
    <property type="term" value="P:carbohydrate metabolic process"/>
    <property type="evidence" value="ECO:0007669"/>
    <property type="project" value="InterPro"/>
</dbReference>
<evidence type="ECO:0000256" key="3">
    <source>
        <dbReference type="ARBA" id="ARBA00023295"/>
    </source>
</evidence>
<comment type="catalytic activity">
    <reaction evidence="4">
        <text>Hydrolysis of terminal non-reducing beta-D-fructofuranoside residues in beta-D-fructofuranosides.</text>
        <dbReference type="EC" id="3.2.1.26"/>
    </reaction>
</comment>
<dbReference type="EMBL" id="KQ460044">
    <property type="protein sequence ID" value="KPJ18325.1"/>
    <property type="molecule type" value="Genomic_DNA"/>
</dbReference>
<evidence type="ECO:0000256" key="4">
    <source>
        <dbReference type="RuleBase" id="RU362110"/>
    </source>
</evidence>
<evidence type="ECO:0000256" key="2">
    <source>
        <dbReference type="ARBA" id="ARBA00022801"/>
    </source>
</evidence>
<keyword evidence="2 4" id="KW-0378">Hydrolase</keyword>
<dbReference type="CDD" id="cd08996">
    <property type="entry name" value="GH32_FFase"/>
    <property type="match status" value="1"/>
</dbReference>